<organism evidence="1 2">
    <name type="scientific">Coniosporium uncinatum</name>
    <dbReference type="NCBI Taxonomy" id="93489"/>
    <lineage>
        <taxon>Eukaryota</taxon>
        <taxon>Fungi</taxon>
        <taxon>Dikarya</taxon>
        <taxon>Ascomycota</taxon>
        <taxon>Pezizomycotina</taxon>
        <taxon>Dothideomycetes</taxon>
        <taxon>Dothideomycetes incertae sedis</taxon>
        <taxon>Coniosporium</taxon>
    </lineage>
</organism>
<protein>
    <submittedName>
        <fullName evidence="1">Uncharacterized protein</fullName>
    </submittedName>
</protein>
<comment type="caution">
    <text evidence="1">The sequence shown here is derived from an EMBL/GenBank/DDBJ whole genome shotgun (WGS) entry which is preliminary data.</text>
</comment>
<proteinExistence type="predicted"/>
<accession>A0ACC3CZQ9</accession>
<sequence>MGAVHCAVFTIKEKPWRHIKGNVHGTFLGSLQCMCCMTRSKNEDEEADAPCDAIRNSSADETANVASTATKELRNFAIKAAKPIKALMSSNRNGERMHAEAERARERLKSELKDRREISKASGLMGEEAVPKSVRIQNALERVESSDIESDEEMSLGTKGKPKGWTGA</sequence>
<keyword evidence="2" id="KW-1185">Reference proteome</keyword>
<evidence type="ECO:0000313" key="1">
    <source>
        <dbReference type="EMBL" id="KAK3059612.1"/>
    </source>
</evidence>
<dbReference type="Proteomes" id="UP001186974">
    <property type="component" value="Unassembled WGS sequence"/>
</dbReference>
<gene>
    <name evidence="1" type="ORF">LTS18_010439</name>
</gene>
<evidence type="ECO:0000313" key="2">
    <source>
        <dbReference type="Proteomes" id="UP001186974"/>
    </source>
</evidence>
<reference evidence="1" key="1">
    <citation type="submission" date="2024-09" db="EMBL/GenBank/DDBJ databases">
        <title>Black Yeasts Isolated from many extreme environments.</title>
        <authorList>
            <person name="Coleine C."/>
            <person name="Stajich J.E."/>
            <person name="Selbmann L."/>
        </authorList>
    </citation>
    <scope>NUCLEOTIDE SEQUENCE</scope>
    <source>
        <strain evidence="1">CCFEE 5737</strain>
    </source>
</reference>
<dbReference type="EMBL" id="JAWDJW010009251">
    <property type="protein sequence ID" value="KAK3059612.1"/>
    <property type="molecule type" value="Genomic_DNA"/>
</dbReference>
<name>A0ACC3CZQ9_9PEZI</name>